<evidence type="ECO:0000256" key="4">
    <source>
        <dbReference type="ARBA" id="ARBA00022475"/>
    </source>
</evidence>
<name>A0A143PK89_LUTPR</name>
<dbReference type="Pfam" id="PF00230">
    <property type="entry name" value="MIP"/>
    <property type="match status" value="1"/>
</dbReference>
<evidence type="ECO:0000256" key="5">
    <source>
        <dbReference type="ARBA" id="ARBA00022692"/>
    </source>
</evidence>
<dbReference type="InterPro" id="IPR023271">
    <property type="entry name" value="Aquaporin-like"/>
</dbReference>
<dbReference type="Gene3D" id="1.20.1080.10">
    <property type="entry name" value="Glycerol uptake facilitator protein"/>
    <property type="match status" value="1"/>
</dbReference>
<dbReference type="KEGG" id="abac:LuPra_02193"/>
<dbReference type="PANTHER" id="PTHR19139">
    <property type="entry name" value="AQUAPORIN TRANSPORTER"/>
    <property type="match status" value="1"/>
</dbReference>
<keyword evidence="6 9" id="KW-1133">Transmembrane helix</keyword>
<feature type="transmembrane region" description="Helical" evidence="9">
    <location>
        <begin position="95"/>
        <end position="114"/>
    </location>
</feature>
<keyword evidence="11" id="KW-1185">Reference proteome</keyword>
<keyword evidence="3 8" id="KW-0813">Transport</keyword>
<evidence type="ECO:0000256" key="9">
    <source>
        <dbReference type="SAM" id="Phobius"/>
    </source>
</evidence>
<dbReference type="InterPro" id="IPR000425">
    <property type="entry name" value="MIP"/>
</dbReference>
<dbReference type="EMBL" id="CP015136">
    <property type="protein sequence ID" value="AMY08985.1"/>
    <property type="molecule type" value="Genomic_DNA"/>
</dbReference>
<dbReference type="SUPFAM" id="SSF81338">
    <property type="entry name" value="Aquaporin-like"/>
    <property type="match status" value="1"/>
</dbReference>
<keyword evidence="4" id="KW-1003">Cell membrane</keyword>
<comment type="subcellular location">
    <subcellularLocation>
        <location evidence="1">Cell membrane</location>
        <topology evidence="1">Multi-pass membrane protein</topology>
    </subcellularLocation>
</comment>
<sequence length="301" mass="32701">MRHQRRLPGKARTFTAPDDVRTFTFLPFRLTRNRQGTHTVPTESARDWGVRWRLFVSEAVGTAALVLGGLSIVIVMSGAGSPMPGIVPNERLRTALTAFLFGCVGAGIALSRVGRESGAHINPAVTMGFWLWRKLDARVAVGYVVAQMLGAGVGALPLLAWGAMGRSVVFGATIPGVGYSTAAVVMGEAVTTFGLVTTLSICLVFRRLRPYTPFAIAVLYAVMVPLESHISGTSTNPARTFGPALISGRWDGWWIYWVGPMVGMLAAVLVCSRLAKRIEVAKLYHFESDRRRLFHRMAGTR</sequence>
<feature type="transmembrane region" description="Helical" evidence="9">
    <location>
        <begin position="181"/>
        <end position="205"/>
    </location>
</feature>
<evidence type="ECO:0000256" key="2">
    <source>
        <dbReference type="ARBA" id="ARBA00006175"/>
    </source>
</evidence>
<feature type="transmembrane region" description="Helical" evidence="9">
    <location>
        <begin position="214"/>
        <end position="234"/>
    </location>
</feature>
<evidence type="ECO:0000313" key="10">
    <source>
        <dbReference type="EMBL" id="AMY08985.1"/>
    </source>
</evidence>
<evidence type="ECO:0000256" key="3">
    <source>
        <dbReference type="ARBA" id="ARBA00022448"/>
    </source>
</evidence>
<evidence type="ECO:0000313" key="11">
    <source>
        <dbReference type="Proteomes" id="UP000076079"/>
    </source>
</evidence>
<dbReference type="AlphaFoldDB" id="A0A143PK89"/>
<reference evidence="10 11" key="1">
    <citation type="journal article" date="2016" name="Genome Announc.">
        <title>First Complete Genome Sequence of a Subdivision 6 Acidobacterium Strain.</title>
        <authorList>
            <person name="Huang S."/>
            <person name="Vieira S."/>
            <person name="Bunk B."/>
            <person name="Riedel T."/>
            <person name="Sproer C."/>
            <person name="Overmann J."/>
        </authorList>
    </citation>
    <scope>NUCLEOTIDE SEQUENCE [LARGE SCALE GENOMIC DNA]</scope>
    <source>
        <strain evidence="11">DSM 100886 HEG_-6_39</strain>
    </source>
</reference>
<dbReference type="PANTHER" id="PTHR19139:SF199">
    <property type="entry name" value="MIP17260P"/>
    <property type="match status" value="1"/>
</dbReference>
<feature type="transmembrane region" description="Helical" evidence="9">
    <location>
        <begin position="135"/>
        <end position="161"/>
    </location>
</feature>
<proteinExistence type="inferred from homology"/>
<dbReference type="PRINTS" id="PR00783">
    <property type="entry name" value="MINTRINSICP"/>
</dbReference>
<dbReference type="STRING" id="1855912.LuPra_02193"/>
<dbReference type="GO" id="GO:0005886">
    <property type="term" value="C:plasma membrane"/>
    <property type="evidence" value="ECO:0007669"/>
    <property type="project" value="UniProtKB-SubCell"/>
</dbReference>
<evidence type="ECO:0000256" key="7">
    <source>
        <dbReference type="ARBA" id="ARBA00023136"/>
    </source>
</evidence>
<evidence type="ECO:0000256" key="6">
    <source>
        <dbReference type="ARBA" id="ARBA00022989"/>
    </source>
</evidence>
<feature type="transmembrane region" description="Helical" evidence="9">
    <location>
        <begin position="54"/>
        <end position="75"/>
    </location>
</feature>
<dbReference type="Proteomes" id="UP000076079">
    <property type="component" value="Chromosome"/>
</dbReference>
<organism evidence="10 11">
    <name type="scientific">Luteitalea pratensis</name>
    <dbReference type="NCBI Taxonomy" id="1855912"/>
    <lineage>
        <taxon>Bacteria</taxon>
        <taxon>Pseudomonadati</taxon>
        <taxon>Acidobacteriota</taxon>
        <taxon>Vicinamibacteria</taxon>
        <taxon>Vicinamibacterales</taxon>
        <taxon>Vicinamibacteraceae</taxon>
        <taxon>Luteitalea</taxon>
    </lineage>
</organism>
<dbReference type="GO" id="GO:0015250">
    <property type="term" value="F:water channel activity"/>
    <property type="evidence" value="ECO:0007669"/>
    <property type="project" value="TreeGrafter"/>
</dbReference>
<reference evidence="11" key="2">
    <citation type="submission" date="2016-04" db="EMBL/GenBank/DDBJ databases">
        <title>First Complete Genome Sequence of a Subdivision 6 Acidobacterium.</title>
        <authorList>
            <person name="Huang S."/>
            <person name="Vieira S."/>
            <person name="Bunk B."/>
            <person name="Riedel T."/>
            <person name="Sproeer C."/>
            <person name="Overmann J."/>
        </authorList>
    </citation>
    <scope>NUCLEOTIDE SEQUENCE [LARGE SCALE GENOMIC DNA]</scope>
    <source>
        <strain evidence="11">DSM 100886 HEG_-6_39</strain>
    </source>
</reference>
<dbReference type="InterPro" id="IPR034294">
    <property type="entry name" value="Aquaporin_transptr"/>
</dbReference>
<protein>
    <submittedName>
        <fullName evidence="10">Bacterial nodulin-like intrinsic protein</fullName>
    </submittedName>
</protein>
<dbReference type="InterPro" id="IPR022357">
    <property type="entry name" value="MIP_CS"/>
</dbReference>
<gene>
    <name evidence="10" type="primary">aqpZ</name>
    <name evidence="10" type="ORF">LuPra_02193</name>
</gene>
<dbReference type="PROSITE" id="PS00221">
    <property type="entry name" value="MIP"/>
    <property type="match status" value="1"/>
</dbReference>
<feature type="transmembrane region" description="Helical" evidence="9">
    <location>
        <begin position="254"/>
        <end position="275"/>
    </location>
</feature>
<evidence type="ECO:0000256" key="8">
    <source>
        <dbReference type="RuleBase" id="RU000477"/>
    </source>
</evidence>
<comment type="similarity">
    <text evidence="2 8">Belongs to the MIP/aquaporin (TC 1.A.8) family.</text>
</comment>
<keyword evidence="5 8" id="KW-0812">Transmembrane</keyword>
<accession>A0A143PK89</accession>
<evidence type="ECO:0000256" key="1">
    <source>
        <dbReference type="ARBA" id="ARBA00004651"/>
    </source>
</evidence>
<keyword evidence="7 9" id="KW-0472">Membrane</keyword>